<dbReference type="InterPro" id="IPR004839">
    <property type="entry name" value="Aminotransferase_I/II_large"/>
</dbReference>
<protein>
    <submittedName>
        <fullName evidence="6">Aspartate aminotransferase</fullName>
        <ecNumber evidence="6">2.6.1.1</ecNumber>
    </submittedName>
</protein>
<dbReference type="PANTHER" id="PTHR42832:SF1">
    <property type="entry name" value="GLUTAMATE-PYRUVATE AMINOTRANSFERASE ALAC"/>
    <property type="match status" value="1"/>
</dbReference>
<dbReference type="Gene3D" id="3.40.640.10">
    <property type="entry name" value="Type I PLP-dependent aspartate aminotransferase-like (Major domain)"/>
    <property type="match status" value="1"/>
</dbReference>
<keyword evidence="2 6" id="KW-0032">Aminotransferase</keyword>
<dbReference type="PANTHER" id="PTHR42832">
    <property type="entry name" value="AMINO ACID AMINOTRANSFERASE"/>
    <property type="match status" value="1"/>
</dbReference>
<evidence type="ECO:0000313" key="6">
    <source>
        <dbReference type="EMBL" id="VBB68828.1"/>
    </source>
</evidence>
<dbReference type="GO" id="GO:0004069">
    <property type="term" value="F:L-aspartate:2-oxoglutarate aminotransferase activity"/>
    <property type="evidence" value="ECO:0007669"/>
    <property type="project" value="UniProtKB-EC"/>
</dbReference>
<dbReference type="AlphaFoldDB" id="A0A484H9I7"/>
<dbReference type="EMBL" id="LR026963">
    <property type="protein sequence ID" value="VBB68828.1"/>
    <property type="molecule type" value="Genomic_DNA"/>
</dbReference>
<evidence type="ECO:0000259" key="5">
    <source>
        <dbReference type="Pfam" id="PF00155"/>
    </source>
</evidence>
<evidence type="ECO:0000256" key="1">
    <source>
        <dbReference type="ARBA" id="ARBA00001933"/>
    </source>
</evidence>
<gene>
    <name evidence="6" type="ORF">RIEGSTA812A_PEG_301</name>
</gene>
<dbReference type="Gene3D" id="3.90.1150.10">
    <property type="entry name" value="Aspartate Aminotransferase, domain 1"/>
    <property type="match status" value="1"/>
</dbReference>
<feature type="domain" description="Aminotransferase class I/classII large" evidence="5">
    <location>
        <begin position="14"/>
        <end position="186"/>
    </location>
</feature>
<dbReference type="InterPro" id="IPR015424">
    <property type="entry name" value="PyrdxlP-dep_Trfase"/>
</dbReference>
<sequence>MKDQARATGEDIFGMGNPDPPTPRHIVEKLCVGAADPRAHRYSVSRGIPGLRRALANYDACRFNVPLDPETEVVVTLGSKEGFTNLASALTSPGDVVLVPNPCYPIHAFGFVIAGCMVQQHIPATPNVLFLEALHRVVRYSVPKPLAVIVNYPSNPTALVASLDFYREGVAFCRRHDIWILSDLADAEVYFDLVPPPSVHLCCRCLTPRRSVWNSALCLKRITCLTGGSVLLQARSG</sequence>
<evidence type="ECO:0000256" key="2">
    <source>
        <dbReference type="ARBA" id="ARBA00022576"/>
    </source>
</evidence>
<accession>A0A484H9I7</accession>
<feature type="region of interest" description="Disordered" evidence="4">
    <location>
        <begin position="1"/>
        <end position="22"/>
    </location>
</feature>
<dbReference type="CDD" id="cd00609">
    <property type="entry name" value="AAT_like"/>
    <property type="match status" value="1"/>
</dbReference>
<evidence type="ECO:0000256" key="3">
    <source>
        <dbReference type="ARBA" id="ARBA00022679"/>
    </source>
</evidence>
<keyword evidence="3 6" id="KW-0808">Transferase</keyword>
<name>A0A484H9I7_9ZZZZ</name>
<dbReference type="SUPFAM" id="SSF53383">
    <property type="entry name" value="PLP-dependent transferases"/>
    <property type="match status" value="1"/>
</dbReference>
<organism evidence="6">
    <name type="scientific">invertebrate metagenome</name>
    <dbReference type="NCBI Taxonomy" id="1711999"/>
    <lineage>
        <taxon>unclassified sequences</taxon>
        <taxon>metagenomes</taxon>
        <taxon>organismal metagenomes</taxon>
    </lineage>
</organism>
<dbReference type="InterPro" id="IPR050881">
    <property type="entry name" value="LL-DAP_aminotransferase"/>
</dbReference>
<dbReference type="GO" id="GO:0030170">
    <property type="term" value="F:pyridoxal phosphate binding"/>
    <property type="evidence" value="ECO:0007669"/>
    <property type="project" value="InterPro"/>
</dbReference>
<dbReference type="InterPro" id="IPR015421">
    <property type="entry name" value="PyrdxlP-dep_Trfase_major"/>
</dbReference>
<proteinExistence type="predicted"/>
<dbReference type="Pfam" id="PF00155">
    <property type="entry name" value="Aminotran_1_2"/>
    <property type="match status" value="1"/>
</dbReference>
<dbReference type="InterPro" id="IPR015422">
    <property type="entry name" value="PyrdxlP-dep_Trfase_small"/>
</dbReference>
<evidence type="ECO:0000256" key="4">
    <source>
        <dbReference type="SAM" id="MobiDB-lite"/>
    </source>
</evidence>
<comment type="cofactor">
    <cofactor evidence="1">
        <name>pyridoxal 5'-phosphate</name>
        <dbReference type="ChEBI" id="CHEBI:597326"/>
    </cofactor>
</comment>
<dbReference type="EC" id="2.6.1.1" evidence="6"/>
<reference evidence="6" key="1">
    <citation type="submission" date="2018-10" db="EMBL/GenBank/DDBJ databases">
        <authorList>
            <person name="Gruber-Vodicka H."/>
            <person name="Jaeckle O."/>
        </authorList>
    </citation>
    <scope>NUCLEOTIDE SEQUENCE</scope>
</reference>